<feature type="region of interest" description="Disordered" evidence="1">
    <location>
        <begin position="93"/>
        <end position="113"/>
    </location>
</feature>
<dbReference type="AlphaFoldDB" id="A0A8X6XEX6"/>
<dbReference type="EMBL" id="BMAV01008731">
    <property type="protein sequence ID" value="GFY52538.1"/>
    <property type="molecule type" value="Genomic_DNA"/>
</dbReference>
<evidence type="ECO:0000313" key="2">
    <source>
        <dbReference type="EMBL" id="GFY52538.1"/>
    </source>
</evidence>
<comment type="caution">
    <text evidence="2">The sequence shown here is derived from an EMBL/GenBank/DDBJ whole genome shotgun (WGS) entry which is preliminary data.</text>
</comment>
<organism evidence="2 3">
    <name type="scientific">Trichonephila inaurata madagascariensis</name>
    <dbReference type="NCBI Taxonomy" id="2747483"/>
    <lineage>
        <taxon>Eukaryota</taxon>
        <taxon>Metazoa</taxon>
        <taxon>Ecdysozoa</taxon>
        <taxon>Arthropoda</taxon>
        <taxon>Chelicerata</taxon>
        <taxon>Arachnida</taxon>
        <taxon>Araneae</taxon>
        <taxon>Araneomorphae</taxon>
        <taxon>Entelegynae</taxon>
        <taxon>Araneoidea</taxon>
        <taxon>Nephilidae</taxon>
        <taxon>Trichonephila</taxon>
        <taxon>Trichonephila inaurata</taxon>
    </lineage>
</organism>
<sequence length="113" mass="12857">MKGVESKAMKEVLASMQPRDEDPVESHIHFKNVSSNCKNVTRNPRFVESSVAFITGDPLDSRYLWRHTSPEPPLPGTTQPPLTMSLYLFKDLDPGQRCDTDRTTKKTEFPDFS</sequence>
<accession>A0A8X6XEX6</accession>
<name>A0A8X6XEX6_9ARAC</name>
<feature type="region of interest" description="Disordered" evidence="1">
    <location>
        <begin position="1"/>
        <end position="23"/>
    </location>
</feature>
<reference evidence="2" key="1">
    <citation type="submission" date="2020-08" db="EMBL/GenBank/DDBJ databases">
        <title>Multicomponent nature underlies the extraordinary mechanical properties of spider dragline silk.</title>
        <authorList>
            <person name="Kono N."/>
            <person name="Nakamura H."/>
            <person name="Mori M."/>
            <person name="Yoshida Y."/>
            <person name="Ohtoshi R."/>
            <person name="Malay A.D."/>
            <person name="Moran D.A.P."/>
            <person name="Tomita M."/>
            <person name="Numata K."/>
            <person name="Arakawa K."/>
        </authorList>
    </citation>
    <scope>NUCLEOTIDE SEQUENCE</scope>
</reference>
<feature type="compositionally biased region" description="Basic and acidic residues" evidence="1">
    <location>
        <begin position="1"/>
        <end position="10"/>
    </location>
</feature>
<gene>
    <name evidence="2" type="ORF">TNIN_58711</name>
</gene>
<evidence type="ECO:0000256" key="1">
    <source>
        <dbReference type="SAM" id="MobiDB-lite"/>
    </source>
</evidence>
<keyword evidence="3" id="KW-1185">Reference proteome</keyword>
<dbReference type="Proteomes" id="UP000886998">
    <property type="component" value="Unassembled WGS sequence"/>
</dbReference>
<evidence type="ECO:0000313" key="3">
    <source>
        <dbReference type="Proteomes" id="UP000886998"/>
    </source>
</evidence>
<proteinExistence type="predicted"/>
<protein>
    <submittedName>
        <fullName evidence="2">Uncharacterized protein</fullName>
    </submittedName>
</protein>